<feature type="domain" description="Urease accessory protein UreH-like transmembrane" evidence="2">
    <location>
        <begin position="16"/>
        <end position="225"/>
    </location>
</feature>
<keyword evidence="1" id="KW-1133">Transmembrane helix</keyword>
<evidence type="ECO:0000259" key="2">
    <source>
        <dbReference type="Pfam" id="PF13386"/>
    </source>
</evidence>
<feature type="transmembrane region" description="Helical" evidence="1">
    <location>
        <begin position="52"/>
        <end position="78"/>
    </location>
</feature>
<feature type="transmembrane region" description="Helical" evidence="1">
    <location>
        <begin position="98"/>
        <end position="121"/>
    </location>
</feature>
<dbReference type="PANTHER" id="PTHR31272">
    <property type="entry name" value="CYTOCHROME C-TYPE BIOGENESIS PROTEIN HI_1454-RELATED"/>
    <property type="match status" value="1"/>
</dbReference>
<dbReference type="NCBIfam" id="NF040495">
    <property type="entry name" value="tranport_ArsG"/>
    <property type="match status" value="1"/>
</dbReference>
<keyword evidence="1" id="KW-0812">Transmembrane</keyword>
<evidence type="ECO:0000256" key="1">
    <source>
        <dbReference type="SAM" id="Phobius"/>
    </source>
</evidence>
<protein>
    <recommendedName>
        <fullName evidence="2">Urease accessory protein UreH-like transmembrane domain-containing protein</fullName>
    </recommendedName>
</protein>
<name>A0A0W8F0D5_9ZZZZ</name>
<dbReference type="InterPro" id="IPR051790">
    <property type="entry name" value="Cytochrome_c-biogenesis_DsbD"/>
</dbReference>
<dbReference type="PANTHER" id="PTHR31272:SF4">
    <property type="entry name" value="CYTOCHROME C-TYPE BIOGENESIS PROTEIN HI_1454-RELATED"/>
    <property type="match status" value="1"/>
</dbReference>
<accession>A0A0W8F0D5</accession>
<evidence type="ECO:0000313" key="3">
    <source>
        <dbReference type="EMBL" id="KUG14356.1"/>
    </source>
</evidence>
<sequence length="239" mass="25310">MGGIEALGTSGIPLVAAFFIGLLMTFSPCPLATNITAIAFISKKIGDSRHTVLVGTLYALGRMAAYIGLTALIVYAGLNIQSISFFLQEYGEKLIGPFLVIMGILMLEVIDIPLPGGHGWLQKLETNLAERGYIGGFLLGVIFALALCPFSAVLFFGMLIPIALKTGDAIFVPAVFAIATALPVIIISLVLAHGVNRVSGMMAMVKKMEKGVKWAVAAIFIVVGIYYIIIVYGPAMGIV</sequence>
<proteinExistence type="predicted"/>
<organism evidence="3">
    <name type="scientific">hydrocarbon metagenome</name>
    <dbReference type="NCBI Taxonomy" id="938273"/>
    <lineage>
        <taxon>unclassified sequences</taxon>
        <taxon>metagenomes</taxon>
        <taxon>ecological metagenomes</taxon>
    </lineage>
</organism>
<feature type="transmembrane region" description="Helical" evidence="1">
    <location>
        <begin position="170"/>
        <end position="193"/>
    </location>
</feature>
<gene>
    <name evidence="3" type="ORF">ASZ90_016004</name>
</gene>
<dbReference type="AlphaFoldDB" id="A0A0W8F0D5"/>
<feature type="transmembrane region" description="Helical" evidence="1">
    <location>
        <begin position="214"/>
        <end position="235"/>
    </location>
</feature>
<dbReference type="InterPro" id="IPR039447">
    <property type="entry name" value="UreH-like_TM_dom"/>
</dbReference>
<reference evidence="3" key="1">
    <citation type="journal article" date="2015" name="Proc. Natl. Acad. Sci. U.S.A.">
        <title>Networks of energetic and metabolic interactions define dynamics in microbial communities.</title>
        <authorList>
            <person name="Embree M."/>
            <person name="Liu J.K."/>
            <person name="Al-Bassam M.M."/>
            <person name="Zengler K."/>
        </authorList>
    </citation>
    <scope>NUCLEOTIDE SEQUENCE</scope>
</reference>
<feature type="transmembrane region" description="Helical" evidence="1">
    <location>
        <begin position="133"/>
        <end position="164"/>
    </location>
</feature>
<keyword evidence="1" id="KW-0472">Membrane</keyword>
<comment type="caution">
    <text evidence="3">The sequence shown here is derived from an EMBL/GenBank/DDBJ whole genome shotgun (WGS) entry which is preliminary data.</text>
</comment>
<dbReference type="EMBL" id="LNQE01001667">
    <property type="protein sequence ID" value="KUG14356.1"/>
    <property type="molecule type" value="Genomic_DNA"/>
</dbReference>
<dbReference type="Pfam" id="PF13386">
    <property type="entry name" value="DsbD_2"/>
    <property type="match status" value="1"/>
</dbReference>
<feature type="transmembrane region" description="Helical" evidence="1">
    <location>
        <begin position="12"/>
        <end position="40"/>
    </location>
</feature>